<comment type="caution">
    <text evidence="1">The sequence shown here is derived from an EMBL/GenBank/DDBJ whole genome shotgun (WGS) entry which is preliminary data.</text>
</comment>
<accession>A0A8S1NR95</accession>
<keyword evidence="2" id="KW-1185">Reference proteome</keyword>
<protein>
    <submittedName>
        <fullName evidence="1">Uncharacterized protein</fullName>
    </submittedName>
</protein>
<organism evidence="1 2">
    <name type="scientific">Paramecium primaurelia</name>
    <dbReference type="NCBI Taxonomy" id="5886"/>
    <lineage>
        <taxon>Eukaryota</taxon>
        <taxon>Sar</taxon>
        <taxon>Alveolata</taxon>
        <taxon>Ciliophora</taxon>
        <taxon>Intramacronucleata</taxon>
        <taxon>Oligohymenophorea</taxon>
        <taxon>Peniculida</taxon>
        <taxon>Parameciidae</taxon>
        <taxon>Paramecium</taxon>
    </lineage>
</organism>
<proteinExistence type="predicted"/>
<gene>
    <name evidence="1" type="ORF">PPRIM_AZ9-3.1.T0830091</name>
</gene>
<evidence type="ECO:0000313" key="1">
    <source>
        <dbReference type="EMBL" id="CAD8089234.1"/>
    </source>
</evidence>
<dbReference type="EMBL" id="CAJJDM010000086">
    <property type="protein sequence ID" value="CAD8089234.1"/>
    <property type="molecule type" value="Genomic_DNA"/>
</dbReference>
<name>A0A8S1NR95_PARPR</name>
<dbReference type="AlphaFoldDB" id="A0A8S1NR95"/>
<dbReference type="Proteomes" id="UP000688137">
    <property type="component" value="Unassembled WGS sequence"/>
</dbReference>
<sequence>MEHLSMQKMEKLQELIEYLIKQKNFQYQLILIRLSIQFWMENSIRNIKELENGEYYGKIKYLMQGEIMMKMEGKKADGLNYLFENFWENGQVKFSGEYKNNKRNGRWNFSFQDKTIQFYHYLCHIKVVEEFMMKMEKRQDCGLNWIIVSVAQVRLLIMEYMTVELNKDNGLQNLKVKKLEVDFMTRKKKKQENGQIQARIFNKNLKLFIVENIMKAEDVNNGISCLEKNSRQYFKKCKLIQMLHLQKQFIVNQSMLQINRFDFTYKLFLFEVIHQLYKSIRTIYVLQI</sequence>
<evidence type="ECO:0000313" key="2">
    <source>
        <dbReference type="Proteomes" id="UP000688137"/>
    </source>
</evidence>
<reference evidence="1" key="1">
    <citation type="submission" date="2021-01" db="EMBL/GenBank/DDBJ databases">
        <authorList>
            <consortium name="Genoscope - CEA"/>
            <person name="William W."/>
        </authorList>
    </citation>
    <scope>NUCLEOTIDE SEQUENCE</scope>
</reference>